<dbReference type="EMBL" id="GGEC01003045">
    <property type="protein sequence ID" value="MBW83528.1"/>
    <property type="molecule type" value="Transcribed_RNA"/>
</dbReference>
<accession>A0A2P2IQN0</accession>
<proteinExistence type="predicted"/>
<sequence>MIIWKPALQHRWARNGNMVPLSLEDFRPCVEEMPERCPISNTVVHGTPKEDAIN</sequence>
<dbReference type="AlphaFoldDB" id="A0A2P2IQN0"/>
<protein>
    <submittedName>
        <fullName evidence="1">Uncharacterized protein</fullName>
    </submittedName>
</protein>
<organism evidence="1">
    <name type="scientific">Rhizophora mucronata</name>
    <name type="common">Asiatic mangrove</name>
    <dbReference type="NCBI Taxonomy" id="61149"/>
    <lineage>
        <taxon>Eukaryota</taxon>
        <taxon>Viridiplantae</taxon>
        <taxon>Streptophyta</taxon>
        <taxon>Embryophyta</taxon>
        <taxon>Tracheophyta</taxon>
        <taxon>Spermatophyta</taxon>
        <taxon>Magnoliopsida</taxon>
        <taxon>eudicotyledons</taxon>
        <taxon>Gunneridae</taxon>
        <taxon>Pentapetalae</taxon>
        <taxon>rosids</taxon>
        <taxon>fabids</taxon>
        <taxon>Malpighiales</taxon>
        <taxon>Rhizophoraceae</taxon>
        <taxon>Rhizophora</taxon>
    </lineage>
</organism>
<reference evidence="1" key="1">
    <citation type="submission" date="2018-02" db="EMBL/GenBank/DDBJ databases">
        <title>Rhizophora mucronata_Transcriptome.</title>
        <authorList>
            <person name="Meera S.P."/>
            <person name="Sreeshan A."/>
            <person name="Augustine A."/>
        </authorList>
    </citation>
    <scope>NUCLEOTIDE SEQUENCE</scope>
    <source>
        <tissue evidence="1">Leaf</tissue>
    </source>
</reference>
<name>A0A2P2IQN0_RHIMU</name>
<evidence type="ECO:0000313" key="1">
    <source>
        <dbReference type="EMBL" id="MBW83528.1"/>
    </source>
</evidence>